<dbReference type="SUPFAM" id="SSF54427">
    <property type="entry name" value="NTF2-like"/>
    <property type="match status" value="1"/>
</dbReference>
<dbReference type="Gene3D" id="3.10.450.50">
    <property type="match status" value="1"/>
</dbReference>
<comment type="caution">
    <text evidence="1">The sequence shown here is derived from an EMBL/GenBank/DDBJ whole genome shotgun (WGS) entry which is preliminary data.</text>
</comment>
<proteinExistence type="predicted"/>
<reference evidence="1 2" key="1">
    <citation type="submission" date="2015-04" db="EMBL/GenBank/DDBJ databases">
        <title>The draft genome sequence of Erythrobacter marinus HWDM-33.</title>
        <authorList>
            <person name="Zhuang L."/>
            <person name="Liu Y."/>
            <person name="Shao Z."/>
        </authorList>
    </citation>
    <scope>NUCLEOTIDE SEQUENCE [LARGE SCALE GENOMIC DNA]</scope>
    <source>
        <strain evidence="1 2">HWDM-33</strain>
    </source>
</reference>
<evidence type="ECO:0008006" key="3">
    <source>
        <dbReference type="Google" id="ProtNLM"/>
    </source>
</evidence>
<accession>A0A0H0XR04</accession>
<keyword evidence="2" id="KW-1185">Reference proteome</keyword>
<dbReference type="Proteomes" id="UP000053455">
    <property type="component" value="Unassembled WGS sequence"/>
</dbReference>
<evidence type="ECO:0000313" key="1">
    <source>
        <dbReference type="EMBL" id="KLI64347.1"/>
    </source>
</evidence>
<dbReference type="AlphaFoldDB" id="A0A0H0XR04"/>
<dbReference type="PATRIC" id="fig|874156.12.peg.329"/>
<organism evidence="1 2">
    <name type="scientific">Aurantiacibacter marinus</name>
    <dbReference type="NCBI Taxonomy" id="874156"/>
    <lineage>
        <taxon>Bacteria</taxon>
        <taxon>Pseudomonadati</taxon>
        <taxon>Pseudomonadota</taxon>
        <taxon>Alphaproteobacteria</taxon>
        <taxon>Sphingomonadales</taxon>
        <taxon>Erythrobacteraceae</taxon>
        <taxon>Aurantiacibacter</taxon>
    </lineage>
</organism>
<dbReference type="InterPro" id="IPR032710">
    <property type="entry name" value="NTF2-like_dom_sf"/>
</dbReference>
<gene>
    <name evidence="1" type="ORF">AAV99_01590</name>
</gene>
<dbReference type="EMBL" id="LBHU01000001">
    <property type="protein sequence ID" value="KLI64347.1"/>
    <property type="molecule type" value="Genomic_DNA"/>
</dbReference>
<evidence type="ECO:0000313" key="2">
    <source>
        <dbReference type="Proteomes" id="UP000053455"/>
    </source>
</evidence>
<name>A0A0H0XR04_9SPHN</name>
<protein>
    <recommendedName>
        <fullName evidence="3">SnoaL-like domain-containing protein</fullName>
    </recommendedName>
</protein>
<sequence>MAAILALTSSSSKASDEASVSDEARIFMEAYGEDLENHDREAIIERYASSGAYIVFNGASRYASKSDLESRYLEEWQGPISFSWNELTIDEVSSGVVLVVGTFNWESSDGIALYSYTGLLVGEGDGLRIKLENESILPTE</sequence>